<protein>
    <submittedName>
        <fullName evidence="2">Uncharacterized protein</fullName>
    </submittedName>
</protein>
<dbReference type="Proteomes" id="UP000321947">
    <property type="component" value="Unassembled WGS sequence"/>
</dbReference>
<sequence>MGLWDLCKPSSHFWRKKKKRKGKTPFLKNPRLPPPSTGRLRRPSSRRQPFVPHRLRTRAVQSIVQPTFAAPSIAPQVARPSLLRLRVSSPSRSRRRAAVLRLYPCLNPKCDPRFRMFVTVQSRPDPRLSLTTRATLLRRATRGSRLSYSLAGRRVSRACPVEPHAFCCKPRPRLRQVIVVVEDDGYDVLGLVRYGCPSVLGIPLGITKDQLVPTGAHVARVWGRASSGAEVEVGTRASWRLTRSDRGGP</sequence>
<accession>A0A5D3BSL0</accession>
<evidence type="ECO:0000256" key="1">
    <source>
        <dbReference type="SAM" id="MobiDB-lite"/>
    </source>
</evidence>
<comment type="caution">
    <text evidence="2">The sequence shown here is derived from an EMBL/GenBank/DDBJ whole genome shotgun (WGS) entry which is preliminary data.</text>
</comment>
<dbReference type="EMBL" id="SSTD01016369">
    <property type="protein sequence ID" value="TYK01079.1"/>
    <property type="molecule type" value="Genomic_DNA"/>
</dbReference>
<evidence type="ECO:0000313" key="2">
    <source>
        <dbReference type="EMBL" id="TYK01079.1"/>
    </source>
</evidence>
<dbReference type="AlphaFoldDB" id="A0A5D3BSL0"/>
<evidence type="ECO:0000313" key="3">
    <source>
        <dbReference type="Proteomes" id="UP000321947"/>
    </source>
</evidence>
<feature type="compositionally biased region" description="Basic residues" evidence="1">
    <location>
        <begin position="14"/>
        <end position="23"/>
    </location>
</feature>
<organism evidence="2 3">
    <name type="scientific">Cucumis melo var. makuwa</name>
    <name type="common">Oriental melon</name>
    <dbReference type="NCBI Taxonomy" id="1194695"/>
    <lineage>
        <taxon>Eukaryota</taxon>
        <taxon>Viridiplantae</taxon>
        <taxon>Streptophyta</taxon>
        <taxon>Embryophyta</taxon>
        <taxon>Tracheophyta</taxon>
        <taxon>Spermatophyta</taxon>
        <taxon>Magnoliopsida</taxon>
        <taxon>eudicotyledons</taxon>
        <taxon>Gunneridae</taxon>
        <taxon>Pentapetalae</taxon>
        <taxon>rosids</taxon>
        <taxon>fabids</taxon>
        <taxon>Cucurbitales</taxon>
        <taxon>Cucurbitaceae</taxon>
        <taxon>Benincaseae</taxon>
        <taxon>Cucumis</taxon>
    </lineage>
</organism>
<proteinExistence type="predicted"/>
<feature type="region of interest" description="Disordered" evidence="1">
    <location>
        <begin position="14"/>
        <end position="49"/>
    </location>
</feature>
<name>A0A5D3BSL0_CUCMM</name>
<reference evidence="2 3" key="1">
    <citation type="submission" date="2019-08" db="EMBL/GenBank/DDBJ databases">
        <title>Draft genome sequences of two oriental melons (Cucumis melo L. var makuwa).</title>
        <authorList>
            <person name="Kwon S.-Y."/>
        </authorList>
    </citation>
    <scope>NUCLEOTIDE SEQUENCE [LARGE SCALE GENOMIC DNA]</scope>
    <source>
        <strain evidence="3">cv. Chang Bougi</strain>
        <tissue evidence="2">Leaf</tissue>
    </source>
</reference>
<gene>
    <name evidence="2" type="ORF">E5676_scaffold264G00990</name>
</gene>